<dbReference type="EMBL" id="PFWI01000088">
    <property type="protein sequence ID" value="PJA62134.1"/>
    <property type="molecule type" value="Genomic_DNA"/>
</dbReference>
<proteinExistence type="predicted"/>
<comment type="caution">
    <text evidence="1">The sequence shown here is derived from an EMBL/GenBank/DDBJ whole genome shotgun (WGS) entry which is preliminary data.</text>
</comment>
<evidence type="ECO:0000313" key="2">
    <source>
        <dbReference type="Proteomes" id="UP000229213"/>
    </source>
</evidence>
<dbReference type="Proteomes" id="UP000229213">
    <property type="component" value="Unassembled WGS sequence"/>
</dbReference>
<accession>A0A2M7YGP0</accession>
<evidence type="ECO:0000313" key="1">
    <source>
        <dbReference type="EMBL" id="PJA62134.1"/>
    </source>
</evidence>
<sequence>MAMINEVDLRNGIISELRPGVRNQVTTACELMERLYYGRGKNARGKTRYRKGSDLNEMLSYGNKRSKETDGREDVVVPHSFSAEKQMVVKYGWRVGDILLHDDDLSSNKTGLQIFNLMATRIKNMTEGMAEDVALALYAGKRLKGANGGSAKAFDGIKEVIGNDNIYGGIDRVAFPWFQSKVVDYVKLAASPADSLISLLKIDAMHGQIKLGRKTMPTLQITSQELWQEIVTSARKERSVIEKDPSLSIERGVDNIVLNGSPVIADINCPMYPSTVAGDPAGTMRGDWYYINEDTIQLFVDPDYDFKVSEWKDVYGTKIGGADNGKTGISVHSRALYVKLAMCLYCNEPRSNGKYVGFTLPTE</sequence>
<gene>
    <name evidence="1" type="ORF">CO162_02690</name>
</gene>
<evidence type="ECO:0008006" key="3">
    <source>
        <dbReference type="Google" id="ProtNLM"/>
    </source>
</evidence>
<protein>
    <recommendedName>
        <fullName evidence="3">Phage major capsid protein</fullName>
    </recommendedName>
</protein>
<dbReference type="AlphaFoldDB" id="A0A2M7YGP0"/>
<reference evidence="2" key="1">
    <citation type="submission" date="2017-09" db="EMBL/GenBank/DDBJ databases">
        <title>Depth-based differentiation of microbial function through sediment-hosted aquifers and enrichment of novel symbionts in the deep terrestrial subsurface.</title>
        <authorList>
            <person name="Probst A.J."/>
            <person name="Ladd B."/>
            <person name="Jarett J.K."/>
            <person name="Geller-Mcgrath D.E."/>
            <person name="Sieber C.M.K."/>
            <person name="Emerson J.B."/>
            <person name="Anantharaman K."/>
            <person name="Thomas B.C."/>
            <person name="Malmstrom R."/>
            <person name="Stieglmeier M."/>
            <person name="Klingl A."/>
            <person name="Woyke T."/>
            <person name="Ryan C.M."/>
            <person name="Banfield J.F."/>
        </authorList>
    </citation>
    <scope>NUCLEOTIDE SEQUENCE [LARGE SCALE GENOMIC DNA]</scope>
</reference>
<name>A0A2M7YGP0_9BACT</name>
<dbReference type="InterPro" id="IPR049718">
    <property type="entry name" value="AKO59007-like"/>
</dbReference>
<dbReference type="NCBIfam" id="NF033394">
    <property type="entry name" value="capsid_maj_Podo"/>
    <property type="match status" value="1"/>
</dbReference>
<organism evidence="1 2">
    <name type="scientific">bacterium (Candidatus Ratteibacteria) CG_4_9_14_3_um_filter_41_21</name>
    <dbReference type="NCBI Taxonomy" id="2014289"/>
    <lineage>
        <taxon>Bacteria</taxon>
        <taxon>Candidatus Ratteibacteria</taxon>
    </lineage>
</organism>